<evidence type="ECO:0000313" key="2">
    <source>
        <dbReference type="EMBL" id="DAG03436.1"/>
    </source>
</evidence>
<name>A0A8S5V9P1_9CAUD</name>
<feature type="coiled-coil region" evidence="1">
    <location>
        <begin position="74"/>
        <end position="109"/>
    </location>
</feature>
<reference evidence="2" key="1">
    <citation type="journal article" date="2021" name="Proc. Natl. Acad. Sci. U.S.A.">
        <title>A Catalog of Tens of Thousands of Viruses from Human Metagenomes Reveals Hidden Associations with Chronic Diseases.</title>
        <authorList>
            <person name="Tisza M.J."/>
            <person name="Buck C.B."/>
        </authorList>
    </citation>
    <scope>NUCLEOTIDE SEQUENCE</scope>
    <source>
        <strain evidence="2">CtUml7</strain>
    </source>
</reference>
<proteinExistence type="predicted"/>
<evidence type="ECO:0000256" key="1">
    <source>
        <dbReference type="SAM" id="Coils"/>
    </source>
</evidence>
<protein>
    <submittedName>
        <fullName evidence="2">Cell cycle protein</fullName>
    </submittedName>
</protein>
<sequence length="114" mass="13278">MKYVVAVLIGILLSCVYGIREMEMRKKWDEPKNYGRISIPYPYRDKSLSDYGIKIPKGEIYTGTSVDGNDPYDIEAAVEDLQRQIKELQSKKETTRKQLRELKEEAELEKYLGL</sequence>
<keyword evidence="1" id="KW-0175">Coiled coil</keyword>
<dbReference type="EMBL" id="BK016230">
    <property type="protein sequence ID" value="DAG03436.1"/>
    <property type="molecule type" value="Genomic_DNA"/>
</dbReference>
<accession>A0A8S5V9P1</accession>
<organism evidence="2">
    <name type="scientific">Ackermannviridae sp. ctUml7</name>
    <dbReference type="NCBI Taxonomy" id="2825753"/>
    <lineage>
        <taxon>Viruses</taxon>
        <taxon>Duplodnaviria</taxon>
        <taxon>Heunggongvirae</taxon>
        <taxon>Uroviricota</taxon>
        <taxon>Caudoviricetes</taxon>
        <taxon>Pantevenvirales</taxon>
        <taxon>Ackermannviridae</taxon>
    </lineage>
</organism>
<dbReference type="PROSITE" id="PS51257">
    <property type="entry name" value="PROKAR_LIPOPROTEIN"/>
    <property type="match status" value="1"/>
</dbReference>